<reference evidence="3 4" key="2">
    <citation type="submission" date="2013-04" db="EMBL/GenBank/DDBJ databases">
        <title>Comparative genomics of 12 strains of Erwinia amylovora identifies a pan-genome with a large conserved core and provides insights into host specificity.</title>
        <authorList>
            <person name="Mann R.A."/>
            <person name="Smits T.H.M."/>
            <person name="Buehlmann A."/>
            <person name="Blom J."/>
            <person name="Goesmann A."/>
            <person name="Frey J.E."/>
            <person name="Plummer K.M."/>
            <person name="Beer S.V."/>
            <person name="Luck J."/>
            <person name="Duffy B."/>
            <person name="Rodoni B."/>
        </authorList>
    </citation>
    <scope>NUCLEOTIDE SEQUENCE [LARGE SCALE GENOMIC DNA]</scope>
    <source>
        <strain evidence="4">CFBP 1232</strain>
    </source>
</reference>
<evidence type="ECO:0000313" key="3">
    <source>
        <dbReference type="EMBL" id="CCO95490.1"/>
    </source>
</evidence>
<keyword evidence="1" id="KW-0175">Coiled coil</keyword>
<organism evidence="3 4">
    <name type="scientific">Erwinia amylovora NBRC 12687 = CFBP 1232</name>
    <dbReference type="NCBI Taxonomy" id="1219359"/>
    <lineage>
        <taxon>Bacteria</taxon>
        <taxon>Pseudomonadati</taxon>
        <taxon>Pseudomonadota</taxon>
        <taxon>Gammaproteobacteria</taxon>
        <taxon>Enterobacterales</taxon>
        <taxon>Erwiniaceae</taxon>
        <taxon>Erwinia</taxon>
    </lineage>
</organism>
<feature type="region of interest" description="Disordered" evidence="2">
    <location>
        <begin position="1"/>
        <end position="60"/>
    </location>
</feature>
<protein>
    <submittedName>
        <fullName evidence="3">Uncharacterized protein</fullName>
    </submittedName>
</protein>
<sequence length="150" mass="16611">MMMNIHPANAEKTTFSSTDSEQHSASSQLPAKLKEIDNSNEPLEKPTKKQSLSSQDLAGKVPDAELKNLLASRKKELEERRDLLNEKNAATADVINFSCQQRGIFPGKGEVVPGGEQMTLYGLTKDKCDELKEIEAELATIDLKLLQLQK</sequence>
<dbReference type="AlphaFoldDB" id="A0A831A700"/>
<evidence type="ECO:0000256" key="2">
    <source>
        <dbReference type="SAM" id="MobiDB-lite"/>
    </source>
</evidence>
<comment type="caution">
    <text evidence="3">The sequence shown here is derived from an EMBL/GenBank/DDBJ whole genome shotgun (WGS) entry which is preliminary data.</text>
</comment>
<name>A0A831A700_ERWAM</name>
<feature type="coiled-coil region" evidence="1">
    <location>
        <begin position="66"/>
        <end position="94"/>
    </location>
</feature>
<dbReference type="EMBL" id="CAPB01000041">
    <property type="protein sequence ID" value="CCO95490.1"/>
    <property type="molecule type" value="Genomic_DNA"/>
</dbReference>
<feature type="compositionally biased region" description="Basic and acidic residues" evidence="2">
    <location>
        <begin position="32"/>
        <end position="47"/>
    </location>
</feature>
<dbReference type="Proteomes" id="UP000013111">
    <property type="component" value="Unassembled WGS sequence"/>
</dbReference>
<reference evidence="3 4" key="1">
    <citation type="submission" date="2012-11" db="EMBL/GenBank/DDBJ databases">
        <authorList>
            <person name="Linke B."/>
        </authorList>
    </citation>
    <scope>NUCLEOTIDE SEQUENCE [LARGE SCALE GENOMIC DNA]</scope>
    <source>
        <strain evidence="4">CFBP 1232</strain>
    </source>
</reference>
<evidence type="ECO:0000313" key="4">
    <source>
        <dbReference type="Proteomes" id="UP000013111"/>
    </source>
</evidence>
<gene>
    <name evidence="3" type="ORF">BN437_3590</name>
</gene>
<accession>A0A831A700</accession>
<evidence type="ECO:0000256" key="1">
    <source>
        <dbReference type="SAM" id="Coils"/>
    </source>
</evidence>
<proteinExistence type="predicted"/>
<feature type="compositionally biased region" description="Polar residues" evidence="2">
    <location>
        <begin position="11"/>
        <end position="29"/>
    </location>
</feature>